<dbReference type="InterPro" id="IPR004739">
    <property type="entry name" value="GMP_synth_GATase"/>
</dbReference>
<evidence type="ECO:0000313" key="13">
    <source>
        <dbReference type="EMBL" id="CAK8995329.1"/>
    </source>
</evidence>
<dbReference type="Pfam" id="PF00117">
    <property type="entry name" value="GATase"/>
    <property type="match status" value="1"/>
</dbReference>
<gene>
    <name evidence="13" type="ORF">SCF082_LOCUS4310</name>
    <name evidence="14" type="ORF">SCF082_LOCUS5716</name>
</gene>
<dbReference type="SUPFAM" id="SSF54810">
    <property type="entry name" value="GMP synthetase C-terminal dimerisation domain"/>
    <property type="match status" value="1"/>
</dbReference>
<dbReference type="PROSITE" id="PS51553">
    <property type="entry name" value="GMPS_ATP_PPASE"/>
    <property type="match status" value="1"/>
</dbReference>
<evidence type="ECO:0000256" key="8">
    <source>
        <dbReference type="ARBA" id="ARBA00022840"/>
    </source>
</evidence>
<dbReference type="Gene3D" id="3.30.300.10">
    <property type="match status" value="1"/>
</dbReference>
<proteinExistence type="inferred from homology"/>
<dbReference type="CDD" id="cd01997">
    <property type="entry name" value="GMP_synthase_C"/>
    <property type="match status" value="1"/>
</dbReference>
<dbReference type="SUPFAM" id="SSF52402">
    <property type="entry name" value="Adenine nucleotide alpha hydrolases-like"/>
    <property type="match status" value="1"/>
</dbReference>
<evidence type="ECO:0000256" key="1">
    <source>
        <dbReference type="ARBA" id="ARBA00005153"/>
    </source>
</evidence>
<accession>A0ABP0I1K8</accession>
<dbReference type="PANTHER" id="PTHR11922">
    <property type="entry name" value="GMP SYNTHASE-RELATED"/>
    <property type="match status" value="1"/>
</dbReference>
<evidence type="ECO:0000256" key="5">
    <source>
        <dbReference type="ARBA" id="ARBA00022741"/>
    </source>
</evidence>
<keyword evidence="7 11" id="KW-0658">Purine biosynthesis</keyword>
<dbReference type="EC" id="6.3.5.2" evidence="2"/>
<dbReference type="InterPro" id="IPR029062">
    <property type="entry name" value="Class_I_gatase-like"/>
</dbReference>
<dbReference type="CDD" id="cd01742">
    <property type="entry name" value="GATase1_GMP_Synthase"/>
    <property type="match status" value="1"/>
</dbReference>
<dbReference type="NCBIfam" id="TIGR00884">
    <property type="entry name" value="guaA_Cterm"/>
    <property type="match status" value="1"/>
</dbReference>
<keyword evidence="9" id="KW-0315">Glutamine amidotransferase</keyword>
<comment type="caution">
    <text evidence="13">The sequence shown here is derived from an EMBL/GenBank/DDBJ whole genome shotgun (WGS) entry which is preliminary data.</text>
</comment>
<evidence type="ECO:0000256" key="7">
    <source>
        <dbReference type="ARBA" id="ARBA00022755"/>
    </source>
</evidence>
<dbReference type="PRINTS" id="PR00099">
    <property type="entry name" value="CPSGATASE"/>
</dbReference>
<sequence length="552" mass="61554">MSNGAKSAVDMIAGMEKQERILVIDFGSQVSHLICRRVREAGVYCELRSCLLKLDDVTSFHPNGIILSGGPHSVYDKEAPHLSKEIWNHIDEKKLPVFGICYGQQEMCHFLGGKVEPGVKREFGHAELLIREDVAHLSADGTKKIKGRSPIFEGISTERVPVWMSHGDKVTQIPSGFTSIAYTSNTEYAAIEDQTRHFYGVQFHPEVTHTPSGATMIKNFVLKVVGCKGEWNMHDFCQKQIDIIMNKLEDKYVVGAVSGGVDSSVAAALVHKAIGDRFRPFMVDTGLLRKDEAKIVKERLEKHIPGMKLKVLDASGDFYKELSGVMEPEKKRKIIGRLFVEAFEKAVSEMGLPHERCLLLQGTLYPDVIESTSYKGPSSVIKTHHNVGGLPDRMKMEVIEPLRLLFKDEVRALGNELGLPVTSVMRHPFPGPGLGIRIIGEVTKESADTLSLADDIYIEELRKNGHYDKIGQAFAVLLPTVRSVGVMGDHRTYENVCVLRAVTTTDFMTADWYDMPHDVLAKISNRIINEVKGINRVCYDVSSKPPATIEWE</sequence>
<keyword evidence="4" id="KW-0436">Ligase</keyword>
<dbReference type="HAMAP" id="MF_00344">
    <property type="entry name" value="GMP_synthase"/>
    <property type="match status" value="1"/>
</dbReference>
<evidence type="ECO:0000256" key="4">
    <source>
        <dbReference type="ARBA" id="ARBA00022598"/>
    </source>
</evidence>
<dbReference type="Gene3D" id="3.40.50.620">
    <property type="entry name" value="HUPs"/>
    <property type="match status" value="1"/>
</dbReference>
<dbReference type="PROSITE" id="PS51273">
    <property type="entry name" value="GATASE_TYPE_1"/>
    <property type="match status" value="1"/>
</dbReference>
<feature type="domain" description="GMPS ATP-PPase" evidence="12">
    <location>
        <begin position="231"/>
        <end position="426"/>
    </location>
</feature>
<evidence type="ECO:0000259" key="12">
    <source>
        <dbReference type="PROSITE" id="PS51553"/>
    </source>
</evidence>
<dbReference type="Pfam" id="PF00958">
    <property type="entry name" value="GMP_synt_C"/>
    <property type="match status" value="1"/>
</dbReference>
<dbReference type="InterPro" id="IPR014729">
    <property type="entry name" value="Rossmann-like_a/b/a_fold"/>
</dbReference>
<dbReference type="EMBL" id="CAXAMM010002225">
    <property type="protein sequence ID" value="CAK8995329.1"/>
    <property type="molecule type" value="Genomic_DNA"/>
</dbReference>
<organism evidence="13 15">
    <name type="scientific">Durusdinium trenchii</name>
    <dbReference type="NCBI Taxonomy" id="1381693"/>
    <lineage>
        <taxon>Eukaryota</taxon>
        <taxon>Sar</taxon>
        <taxon>Alveolata</taxon>
        <taxon>Dinophyceae</taxon>
        <taxon>Suessiales</taxon>
        <taxon>Symbiodiniaceae</taxon>
        <taxon>Durusdinium</taxon>
    </lineage>
</organism>
<dbReference type="Proteomes" id="UP001642464">
    <property type="component" value="Unassembled WGS sequence"/>
</dbReference>
<evidence type="ECO:0000313" key="15">
    <source>
        <dbReference type="Proteomes" id="UP001642464"/>
    </source>
</evidence>
<name>A0ABP0I1K8_9DINO</name>
<dbReference type="PRINTS" id="PR00096">
    <property type="entry name" value="GATASE"/>
</dbReference>
<dbReference type="SUPFAM" id="SSF52317">
    <property type="entry name" value="Class I glutamine amidotransferase-like"/>
    <property type="match status" value="1"/>
</dbReference>
<comment type="pathway">
    <text evidence="1">Purine metabolism; GMP biosynthesis; GMP from XMP (L-Gln route): step 1/1.</text>
</comment>
<dbReference type="InterPro" id="IPR022955">
    <property type="entry name" value="GMP_synthase"/>
</dbReference>
<evidence type="ECO:0000256" key="9">
    <source>
        <dbReference type="ARBA" id="ARBA00022962"/>
    </source>
</evidence>
<dbReference type="InterPro" id="IPR017926">
    <property type="entry name" value="GATASE"/>
</dbReference>
<dbReference type="EMBL" id="CAXAMM010003113">
    <property type="protein sequence ID" value="CAK8998630.1"/>
    <property type="molecule type" value="Genomic_DNA"/>
</dbReference>
<keyword evidence="15" id="KW-1185">Reference proteome</keyword>
<protein>
    <recommendedName>
        <fullName evidence="3">GMP synthase [glutamine-hydrolyzing]</fullName>
        <ecNumber evidence="2">6.3.5.2</ecNumber>
    </recommendedName>
    <alternativeName>
        <fullName evidence="10">Glutamine amidotransferase</fullName>
    </alternativeName>
</protein>
<dbReference type="NCBIfam" id="NF000848">
    <property type="entry name" value="PRK00074.1"/>
    <property type="match status" value="1"/>
</dbReference>
<evidence type="ECO:0000256" key="10">
    <source>
        <dbReference type="ARBA" id="ARBA00031356"/>
    </source>
</evidence>
<evidence type="ECO:0000256" key="6">
    <source>
        <dbReference type="ARBA" id="ARBA00022749"/>
    </source>
</evidence>
<evidence type="ECO:0000256" key="2">
    <source>
        <dbReference type="ARBA" id="ARBA00012746"/>
    </source>
</evidence>
<dbReference type="Gene3D" id="3.40.50.880">
    <property type="match status" value="1"/>
</dbReference>
<evidence type="ECO:0000256" key="11">
    <source>
        <dbReference type="PROSITE-ProRule" id="PRU00886"/>
    </source>
</evidence>
<keyword evidence="5 11" id="KW-0547">Nucleotide-binding</keyword>
<dbReference type="NCBIfam" id="TIGR00888">
    <property type="entry name" value="guaA_Nterm"/>
    <property type="match status" value="1"/>
</dbReference>
<dbReference type="InterPro" id="IPR025777">
    <property type="entry name" value="GMPS_ATP_PPase_dom"/>
</dbReference>
<reference evidence="13 15" key="1">
    <citation type="submission" date="2024-02" db="EMBL/GenBank/DDBJ databases">
        <authorList>
            <person name="Chen Y."/>
            <person name="Shah S."/>
            <person name="Dougan E. K."/>
            <person name="Thang M."/>
            <person name="Chan C."/>
        </authorList>
    </citation>
    <scope>NUCLEOTIDE SEQUENCE [LARGE SCALE GENOMIC DNA]</scope>
</reference>
<dbReference type="InterPro" id="IPR001674">
    <property type="entry name" value="GMP_synth_C"/>
</dbReference>
<evidence type="ECO:0000256" key="3">
    <source>
        <dbReference type="ARBA" id="ARBA00021562"/>
    </source>
</evidence>
<keyword evidence="8 11" id="KW-0067">ATP-binding</keyword>
<feature type="binding site" evidence="11">
    <location>
        <begin position="258"/>
        <end position="264"/>
    </location>
    <ligand>
        <name>ATP</name>
        <dbReference type="ChEBI" id="CHEBI:30616"/>
    </ligand>
</feature>
<keyword evidence="6 11" id="KW-0332">GMP biosynthesis</keyword>
<evidence type="ECO:0000313" key="14">
    <source>
        <dbReference type="EMBL" id="CAK8998630.1"/>
    </source>
</evidence>
<dbReference type="PANTHER" id="PTHR11922:SF2">
    <property type="entry name" value="GMP SYNTHASE [GLUTAMINE-HYDROLYZING]"/>
    <property type="match status" value="1"/>
</dbReference>